<protein>
    <submittedName>
        <fullName evidence="2">Uncharacterized protein</fullName>
    </submittedName>
</protein>
<organism evidence="2 3">
    <name type="scientific">Cephalotrichum gorgonifer</name>
    <dbReference type="NCBI Taxonomy" id="2041049"/>
    <lineage>
        <taxon>Eukaryota</taxon>
        <taxon>Fungi</taxon>
        <taxon>Dikarya</taxon>
        <taxon>Ascomycota</taxon>
        <taxon>Pezizomycotina</taxon>
        <taxon>Sordariomycetes</taxon>
        <taxon>Hypocreomycetidae</taxon>
        <taxon>Microascales</taxon>
        <taxon>Microascaceae</taxon>
        <taxon>Cephalotrichum</taxon>
    </lineage>
</organism>
<feature type="compositionally biased region" description="Basic and acidic residues" evidence="1">
    <location>
        <begin position="180"/>
        <end position="205"/>
    </location>
</feature>
<comment type="caution">
    <text evidence="2">The sequence shown here is derived from an EMBL/GenBank/DDBJ whole genome shotgun (WGS) entry which is preliminary data.</text>
</comment>
<feature type="region of interest" description="Disordered" evidence="1">
    <location>
        <begin position="175"/>
        <end position="211"/>
    </location>
</feature>
<proteinExistence type="predicted"/>
<dbReference type="Proteomes" id="UP001187682">
    <property type="component" value="Unassembled WGS sequence"/>
</dbReference>
<evidence type="ECO:0000256" key="1">
    <source>
        <dbReference type="SAM" id="MobiDB-lite"/>
    </source>
</evidence>
<reference evidence="2" key="1">
    <citation type="submission" date="2018-03" db="EMBL/GenBank/DDBJ databases">
        <authorList>
            <person name="Guldener U."/>
        </authorList>
    </citation>
    <scope>NUCLEOTIDE SEQUENCE</scope>
</reference>
<sequence>MPSLTSPPPSKKRRFPDSDAPEALAVLPSPQLWEKPAHHARWGGGEGKDIFFPGAHHVGAEWGVPRKIVPLPSAKRARLADEERRRSAATRLPSGGGVTTTTTTTRDGAGKQSRMCLAACHICHRRPTKKTAMDSFADCEGCGERACFVCIRECMGPSSRDGAAAGDEGALSRSFCMDDAPEHRPEDEERKDEEERRDKEDEGRKGWAGGHKGVVCSRCCIEMGPDGEIACLGCLSRMEGG</sequence>
<dbReference type="AlphaFoldDB" id="A0AAE8MWE7"/>
<accession>A0AAE8MWE7</accession>
<feature type="region of interest" description="Disordered" evidence="1">
    <location>
        <begin position="77"/>
        <end position="110"/>
    </location>
</feature>
<keyword evidence="3" id="KW-1185">Reference proteome</keyword>
<evidence type="ECO:0000313" key="2">
    <source>
        <dbReference type="EMBL" id="SPO00832.1"/>
    </source>
</evidence>
<gene>
    <name evidence="2" type="ORF">DNG_03580</name>
</gene>
<evidence type="ECO:0000313" key="3">
    <source>
        <dbReference type="Proteomes" id="UP001187682"/>
    </source>
</evidence>
<name>A0AAE8MWE7_9PEZI</name>
<dbReference type="EMBL" id="ONZQ02000004">
    <property type="protein sequence ID" value="SPO00832.1"/>
    <property type="molecule type" value="Genomic_DNA"/>
</dbReference>
<feature type="region of interest" description="Disordered" evidence="1">
    <location>
        <begin position="1"/>
        <end position="20"/>
    </location>
</feature>